<dbReference type="InterPro" id="IPR022791">
    <property type="entry name" value="L-PG_synthase/AglD"/>
</dbReference>
<dbReference type="PANTHER" id="PTHR39087:SF2">
    <property type="entry name" value="UPF0104 MEMBRANE PROTEIN MJ1595"/>
    <property type="match status" value="1"/>
</dbReference>
<reference evidence="7 8" key="1">
    <citation type="submission" date="2019-11" db="EMBL/GenBank/DDBJ databases">
        <title>Pedobacter sp. HMF7056 Genome sequencing and assembly.</title>
        <authorList>
            <person name="Kang H."/>
            <person name="Kim H."/>
            <person name="Joh K."/>
        </authorList>
    </citation>
    <scope>NUCLEOTIDE SEQUENCE [LARGE SCALE GENOMIC DNA]</scope>
    <source>
        <strain evidence="7 8">HMF7056</strain>
    </source>
</reference>
<dbReference type="Pfam" id="PF03706">
    <property type="entry name" value="LPG_synthase_TM"/>
    <property type="match status" value="1"/>
</dbReference>
<comment type="subcellular location">
    <subcellularLocation>
        <location evidence="1">Cell membrane</location>
        <topology evidence="1">Multi-pass membrane protein</topology>
    </subcellularLocation>
</comment>
<gene>
    <name evidence="7" type="ORF">GS398_13640</name>
</gene>
<dbReference type="AlphaFoldDB" id="A0A7K1XZB4"/>
<feature type="transmembrane region" description="Helical" evidence="6">
    <location>
        <begin position="226"/>
        <end position="244"/>
    </location>
</feature>
<feature type="transmembrane region" description="Helical" evidence="6">
    <location>
        <begin position="153"/>
        <end position="171"/>
    </location>
</feature>
<keyword evidence="5 6" id="KW-0472">Membrane</keyword>
<dbReference type="EMBL" id="WVHS01000003">
    <property type="protein sequence ID" value="MXV16351.1"/>
    <property type="molecule type" value="Genomic_DNA"/>
</dbReference>
<evidence type="ECO:0000313" key="8">
    <source>
        <dbReference type="Proteomes" id="UP000451233"/>
    </source>
</evidence>
<feature type="transmembrane region" description="Helical" evidence="6">
    <location>
        <begin position="118"/>
        <end position="141"/>
    </location>
</feature>
<evidence type="ECO:0000256" key="3">
    <source>
        <dbReference type="ARBA" id="ARBA00022692"/>
    </source>
</evidence>
<dbReference type="RefSeq" id="WP_160907355.1">
    <property type="nucleotide sequence ID" value="NZ_WVHS01000003.1"/>
</dbReference>
<keyword evidence="3 6" id="KW-0812">Transmembrane</keyword>
<evidence type="ECO:0000256" key="1">
    <source>
        <dbReference type="ARBA" id="ARBA00004651"/>
    </source>
</evidence>
<keyword evidence="2" id="KW-1003">Cell membrane</keyword>
<keyword evidence="4 6" id="KW-1133">Transmembrane helix</keyword>
<feature type="transmembrane region" description="Helical" evidence="6">
    <location>
        <begin position="192"/>
        <end position="214"/>
    </location>
</feature>
<dbReference type="Proteomes" id="UP000451233">
    <property type="component" value="Unassembled WGS sequence"/>
</dbReference>
<evidence type="ECO:0000256" key="6">
    <source>
        <dbReference type="SAM" id="Phobius"/>
    </source>
</evidence>
<protein>
    <recommendedName>
        <fullName evidence="9">Flippase-like domain-containing protein</fullName>
    </recommendedName>
</protein>
<sequence length="305" mass="33159">MAKYVKPVVLAGMLVLLAVFLRHTDFQSVGASLSLVGYRFSALLLTTFAAYFLGTISWKYCLGDKSGEISATRLFFVRHIGETAALLNPAGMVGGEAVKVLLLKDHGIAAKSATASIVMARVIMVITQLLVAGIALAFFLAKEPGITIPPGKLLLYSPVVPLVLAAGWFGLRYLAGKSPEFMQLFKNSRKKLLYACFFAALHWVVGGLEFYFILRFLGHPVTMTDALAADMGVVFFKVAGTFIPGQLGIEEYGNKVMLSAIGLPGAGLWVTASILRRARQLTWIVFGVVLYFVLYNGRKIPQQEV</sequence>
<comment type="caution">
    <text evidence="7">The sequence shown here is derived from an EMBL/GenBank/DDBJ whole genome shotgun (WGS) entry which is preliminary data.</text>
</comment>
<feature type="transmembrane region" description="Helical" evidence="6">
    <location>
        <begin position="281"/>
        <end position="297"/>
    </location>
</feature>
<evidence type="ECO:0000256" key="2">
    <source>
        <dbReference type="ARBA" id="ARBA00022475"/>
    </source>
</evidence>
<evidence type="ECO:0008006" key="9">
    <source>
        <dbReference type="Google" id="ProtNLM"/>
    </source>
</evidence>
<accession>A0A7K1XZB4</accession>
<feature type="transmembrane region" description="Helical" evidence="6">
    <location>
        <begin position="256"/>
        <end position="275"/>
    </location>
</feature>
<evidence type="ECO:0000313" key="7">
    <source>
        <dbReference type="EMBL" id="MXV16351.1"/>
    </source>
</evidence>
<evidence type="ECO:0000256" key="4">
    <source>
        <dbReference type="ARBA" id="ARBA00022989"/>
    </source>
</evidence>
<organism evidence="7 8">
    <name type="scientific">Hufsiella ginkgonis</name>
    <dbReference type="NCBI Taxonomy" id="2695274"/>
    <lineage>
        <taxon>Bacteria</taxon>
        <taxon>Pseudomonadati</taxon>
        <taxon>Bacteroidota</taxon>
        <taxon>Sphingobacteriia</taxon>
        <taxon>Sphingobacteriales</taxon>
        <taxon>Sphingobacteriaceae</taxon>
        <taxon>Hufsiella</taxon>
    </lineage>
</organism>
<dbReference type="PANTHER" id="PTHR39087">
    <property type="entry name" value="UPF0104 MEMBRANE PROTEIN MJ1595"/>
    <property type="match status" value="1"/>
</dbReference>
<name>A0A7K1XZB4_9SPHI</name>
<dbReference type="GO" id="GO:0005886">
    <property type="term" value="C:plasma membrane"/>
    <property type="evidence" value="ECO:0007669"/>
    <property type="project" value="UniProtKB-SubCell"/>
</dbReference>
<keyword evidence="8" id="KW-1185">Reference proteome</keyword>
<evidence type="ECO:0000256" key="5">
    <source>
        <dbReference type="ARBA" id="ARBA00023136"/>
    </source>
</evidence>
<proteinExistence type="predicted"/>
<feature type="transmembrane region" description="Helical" evidence="6">
    <location>
        <begin position="36"/>
        <end position="56"/>
    </location>
</feature>